<evidence type="ECO:0000313" key="3">
    <source>
        <dbReference type="Proteomes" id="UP001500880"/>
    </source>
</evidence>
<keyword evidence="3" id="KW-1185">Reference proteome</keyword>
<comment type="caution">
    <text evidence="2">The sequence shown here is derived from an EMBL/GenBank/DDBJ whole genome shotgun (WGS) entry which is preliminary data.</text>
</comment>
<dbReference type="PANTHER" id="PTHR39158:SF1">
    <property type="entry name" value="DNAJ HOMOLOG SUBFAMILY C MEMBER 28"/>
    <property type="match status" value="1"/>
</dbReference>
<dbReference type="InterPro" id="IPR052573">
    <property type="entry name" value="DnaJ_C_subfamily_28"/>
</dbReference>
<protein>
    <submittedName>
        <fullName evidence="2">DUF1992 domain-containing protein</fullName>
    </submittedName>
</protein>
<evidence type="ECO:0000313" key="2">
    <source>
        <dbReference type="EMBL" id="GAA0498023.1"/>
    </source>
</evidence>
<name>A0ABP3LG51_9BACI</name>
<dbReference type="Pfam" id="PF09350">
    <property type="entry name" value="DJC28_CD"/>
    <property type="match status" value="1"/>
</dbReference>
<accession>A0ABP3LG51</accession>
<dbReference type="RefSeq" id="WP_343841912.1">
    <property type="nucleotide sequence ID" value="NZ_BAAADO010000005.1"/>
</dbReference>
<reference evidence="3" key="1">
    <citation type="journal article" date="2019" name="Int. J. Syst. Evol. Microbiol.">
        <title>The Global Catalogue of Microorganisms (GCM) 10K type strain sequencing project: providing services to taxonomists for standard genome sequencing and annotation.</title>
        <authorList>
            <consortium name="The Broad Institute Genomics Platform"/>
            <consortium name="The Broad Institute Genome Sequencing Center for Infectious Disease"/>
            <person name="Wu L."/>
            <person name="Ma J."/>
        </authorList>
    </citation>
    <scope>NUCLEOTIDE SEQUENCE [LARGE SCALE GENOMIC DNA]</scope>
    <source>
        <strain evidence="3">JCM 12389</strain>
    </source>
</reference>
<feature type="domain" description="DnaJ homologue subfamily C member 28 conserved" evidence="1">
    <location>
        <begin position="7"/>
        <end position="73"/>
    </location>
</feature>
<proteinExistence type="predicted"/>
<organism evidence="2 3">
    <name type="scientific">Salinibacillus aidingensis</name>
    <dbReference type="NCBI Taxonomy" id="237684"/>
    <lineage>
        <taxon>Bacteria</taxon>
        <taxon>Bacillati</taxon>
        <taxon>Bacillota</taxon>
        <taxon>Bacilli</taxon>
        <taxon>Bacillales</taxon>
        <taxon>Bacillaceae</taxon>
        <taxon>Salinibacillus</taxon>
    </lineage>
</organism>
<dbReference type="Proteomes" id="UP001500880">
    <property type="component" value="Unassembled WGS sequence"/>
</dbReference>
<dbReference type="EMBL" id="BAAADO010000005">
    <property type="protein sequence ID" value="GAA0498023.1"/>
    <property type="molecule type" value="Genomic_DNA"/>
</dbReference>
<sequence>MDIGYILAEEKIKTSIDKGELDDLPGKGKPLPEDDLAGVSEDLRTSYRMMKNAGVLPEEMKIKKEMVTLEELMNQTQDEKLQEEYKEKLTEKHLHYQSLMDKRRLSSSPAYPKYRGKIQKRFGIRY</sequence>
<dbReference type="InterPro" id="IPR018961">
    <property type="entry name" value="DnaJ_homolog_subfam-C_membr-28"/>
</dbReference>
<evidence type="ECO:0000259" key="1">
    <source>
        <dbReference type="Pfam" id="PF09350"/>
    </source>
</evidence>
<dbReference type="PANTHER" id="PTHR39158">
    <property type="entry name" value="OS08G0560600 PROTEIN"/>
    <property type="match status" value="1"/>
</dbReference>
<gene>
    <name evidence="2" type="ORF">GCM10008986_26340</name>
</gene>